<accession>A0A3R6K5R3</accession>
<organism evidence="3 4">
    <name type="scientific">Roseburia intestinalis</name>
    <dbReference type="NCBI Taxonomy" id="166486"/>
    <lineage>
        <taxon>Bacteria</taxon>
        <taxon>Bacillati</taxon>
        <taxon>Bacillota</taxon>
        <taxon>Clostridia</taxon>
        <taxon>Lachnospirales</taxon>
        <taxon>Lachnospiraceae</taxon>
        <taxon>Roseburia</taxon>
    </lineage>
</organism>
<proteinExistence type="predicted"/>
<evidence type="ECO:0000313" key="3">
    <source>
        <dbReference type="EMBL" id="RHN03674.1"/>
    </source>
</evidence>
<dbReference type="Pfam" id="PF03372">
    <property type="entry name" value="Exo_endo_phos"/>
    <property type="match status" value="1"/>
</dbReference>
<feature type="coiled-coil region" evidence="1">
    <location>
        <begin position="128"/>
        <end position="155"/>
    </location>
</feature>
<sequence length="289" mass="33796">MNWYNIIGSLYEKEVRIIKILFWNIYNKNLISPLIDMIKENQLDIVSLAEAENLDITAILNHLKLSGNEWNNIQISPQNDIRVLAKKEIKIIPYKEDGHYSIYKIKKYDKVDCLLVVVHLLSKKTKSNEAQYNRANDIARELNKYEQEIFENNEKRTIIVGDFNMQPYEAGICSGYGFNATMSASHAAKKTRKIDGRTTYLYFNPIWALMGANKLVQGSYYNSGDKDDHAIYWYSFDSVLLRPCYIDKFNWDYFEIIEKTENHNFVPNTTIDKEKYSDHLPIKFEIIGG</sequence>
<dbReference type="InterPro" id="IPR036691">
    <property type="entry name" value="Endo/exonu/phosph_ase_sf"/>
</dbReference>
<dbReference type="GO" id="GO:0003824">
    <property type="term" value="F:catalytic activity"/>
    <property type="evidence" value="ECO:0007669"/>
    <property type="project" value="InterPro"/>
</dbReference>
<name>A0A3R6K5R3_9FIRM</name>
<dbReference type="InterPro" id="IPR005135">
    <property type="entry name" value="Endo/exonuclease/phosphatase"/>
</dbReference>
<dbReference type="Proteomes" id="UP000283586">
    <property type="component" value="Unassembled WGS sequence"/>
</dbReference>
<gene>
    <name evidence="3" type="ORF">DWZ31_18065</name>
</gene>
<reference evidence="3 4" key="1">
    <citation type="submission" date="2018-08" db="EMBL/GenBank/DDBJ databases">
        <title>A genome reference for cultivated species of the human gut microbiota.</title>
        <authorList>
            <person name="Zou Y."/>
            <person name="Xue W."/>
            <person name="Luo G."/>
        </authorList>
    </citation>
    <scope>NUCLEOTIDE SEQUENCE [LARGE SCALE GENOMIC DNA]</scope>
    <source>
        <strain evidence="3 4">AF31-21AC</strain>
    </source>
</reference>
<feature type="domain" description="Endonuclease/exonuclease/phosphatase" evidence="2">
    <location>
        <begin position="22"/>
        <end position="167"/>
    </location>
</feature>
<dbReference type="Gene3D" id="3.60.10.10">
    <property type="entry name" value="Endonuclease/exonuclease/phosphatase"/>
    <property type="match status" value="1"/>
</dbReference>
<protein>
    <recommendedName>
        <fullName evidence="2">Endonuclease/exonuclease/phosphatase domain-containing protein</fullName>
    </recommendedName>
</protein>
<dbReference type="EMBL" id="QRQN01000032">
    <property type="protein sequence ID" value="RHN03674.1"/>
    <property type="molecule type" value="Genomic_DNA"/>
</dbReference>
<keyword evidence="1" id="KW-0175">Coiled coil</keyword>
<evidence type="ECO:0000313" key="4">
    <source>
        <dbReference type="Proteomes" id="UP000283586"/>
    </source>
</evidence>
<comment type="caution">
    <text evidence="3">The sequence shown here is derived from an EMBL/GenBank/DDBJ whole genome shotgun (WGS) entry which is preliminary data.</text>
</comment>
<evidence type="ECO:0000256" key="1">
    <source>
        <dbReference type="SAM" id="Coils"/>
    </source>
</evidence>
<dbReference type="AlphaFoldDB" id="A0A3R6K5R3"/>
<evidence type="ECO:0000259" key="2">
    <source>
        <dbReference type="Pfam" id="PF03372"/>
    </source>
</evidence>
<dbReference type="SUPFAM" id="SSF56219">
    <property type="entry name" value="DNase I-like"/>
    <property type="match status" value="1"/>
</dbReference>